<evidence type="ECO:0000256" key="2">
    <source>
        <dbReference type="ARBA" id="ARBA00007381"/>
    </source>
</evidence>
<comment type="similarity">
    <text evidence="2">Belongs to the heat shock protein 70 family.</text>
</comment>
<dbReference type="InterPro" id="IPR043129">
    <property type="entry name" value="ATPase_NBD"/>
</dbReference>
<dbReference type="PANTHER" id="PTHR45639">
    <property type="entry name" value="HSC70CB, ISOFORM G-RELATED"/>
    <property type="match status" value="1"/>
</dbReference>
<keyword evidence="5" id="KW-0256">Endoplasmic reticulum</keyword>
<evidence type="ECO:0000256" key="6">
    <source>
        <dbReference type="ARBA" id="ARBA00022840"/>
    </source>
</evidence>
<dbReference type="PANTHER" id="PTHR45639:SF3">
    <property type="entry name" value="HYPOXIA UP-REGULATED PROTEIN 1"/>
    <property type="match status" value="1"/>
</dbReference>
<feature type="compositionally biased region" description="Basic and acidic residues" evidence="10">
    <location>
        <begin position="889"/>
        <end position="902"/>
    </location>
</feature>
<dbReference type="GO" id="GO:0140662">
    <property type="term" value="F:ATP-dependent protein folding chaperone"/>
    <property type="evidence" value="ECO:0007669"/>
    <property type="project" value="InterPro"/>
</dbReference>
<dbReference type="Proteomes" id="UP000215902">
    <property type="component" value="Unassembled WGS sequence"/>
</dbReference>
<evidence type="ECO:0000313" key="12">
    <source>
        <dbReference type="EMBL" id="PAA53296.1"/>
    </source>
</evidence>
<dbReference type="GO" id="GO:0005524">
    <property type="term" value="F:ATP binding"/>
    <property type="evidence" value="ECO:0007669"/>
    <property type="project" value="UniProtKB-KW"/>
</dbReference>
<dbReference type="GO" id="GO:0034663">
    <property type="term" value="C:endoplasmic reticulum chaperone complex"/>
    <property type="evidence" value="ECO:0007669"/>
    <property type="project" value="TreeGrafter"/>
</dbReference>
<dbReference type="Gene3D" id="2.60.34.10">
    <property type="entry name" value="Substrate Binding Domain Of DNAk, Chain A, domain 1"/>
    <property type="match status" value="1"/>
</dbReference>
<feature type="compositionally biased region" description="Pro residues" evidence="10">
    <location>
        <begin position="929"/>
        <end position="944"/>
    </location>
</feature>
<keyword evidence="13" id="KW-1185">Reference proteome</keyword>
<dbReference type="SUPFAM" id="SSF53067">
    <property type="entry name" value="Actin-like ATPase domain"/>
    <property type="match status" value="2"/>
</dbReference>
<feature type="signal peptide" evidence="11">
    <location>
        <begin position="1"/>
        <end position="22"/>
    </location>
</feature>
<dbReference type="Pfam" id="PF00012">
    <property type="entry name" value="HSP70"/>
    <property type="match status" value="1"/>
</dbReference>
<sequence>CSKMKIIITILLLASVIYRSDAIATMAIDLGSEFMKIAIVKPGVPMEIALNRESQRKTPVVVGMRNDERQIGDPALSMAVKFPQNAFIFIPTLIGQSLNSPAVKLFQERFPYYKLSEDNEGVLTFTTVNNKKLTVEEILAMLLENAQETAQKFADQPIKDAVITVPPYFSQAERLAVLRAADYAGITVLQLMNSNAAVALNFGIFRSKSFNKTAQYYMFYDMGSSSTIATVVSYQVARIREHGMAEEHPQLQVLGVGYDETLGASAFILRLRDHLAKEFNAKKLSKKDITGNARAMAKLFKEAGRVYRVLSANKEVYAQIESVFEDKDFKVKVTREELENICSDLFERVTRPIESALNMAQISMDLIKEVLLMGGGTRNPKVQSALLKATGRTELGKSINTDEAAALGAVYQAAHLSPGFRVKRFVVKDAVLFPLAVDFKTAEDGKEIKRLLFNLGNHYPQRKVMTFNKHTQDFDFSVGYTSLNHLNEFQQKALGDPLLYKFSLKGVAQAIGKYDGQPGASSKGVKAHFRMDDNGIVHLDRAEAQFEILPQAAGSDGEAKKEEGSAFAKIGESLGSLFGSSEADKKADEASGADKQQEKSKEDSSSKPADKDSTKTNAEPGEKTGDSTASGNASKASGDKAAQSNNNTNKSESAATPAKPELRRESIEFVVADKTLVHPSDASQQKSRSTIQELRKREDAKRQLEKARNELEAFIFESKDRLSSADYEKCSTESERQGYMEKLSAAQDWYDEQGMDTTQEQFAAKTAELKAMLGDLTLRVREMLERPKAFKLLKDMLNHTRTFWDTMQNMTGDGNVFTQAEYNTLGNLINDTEDWQKARQLEVDGQDLTKEPLVRVEDIRLKMSALEREISYLLGKIKYYVPPTPKPTEQPKQDSDPKKPDADSTSSSSEQQKPPGSAEEQKPQDEGATPPPTIPPPPPPPPQQQPSADEVESGDIDSNSGSSRDESSSQSRGRDDERDHRDDGEDRRSSRGSHDPDDEL</sequence>
<evidence type="ECO:0000313" key="13">
    <source>
        <dbReference type="Proteomes" id="UP000215902"/>
    </source>
</evidence>
<dbReference type="InterPro" id="IPR018181">
    <property type="entry name" value="Heat_shock_70_CS"/>
</dbReference>
<evidence type="ECO:0000256" key="7">
    <source>
        <dbReference type="ARBA" id="ARBA00023186"/>
    </source>
</evidence>
<feature type="compositionally biased region" description="Basic and acidic residues" evidence="10">
    <location>
        <begin position="595"/>
        <end position="625"/>
    </location>
</feature>
<keyword evidence="6" id="KW-0067">ATP-binding</keyword>
<dbReference type="GO" id="GO:0030968">
    <property type="term" value="P:endoplasmic reticulum unfolded protein response"/>
    <property type="evidence" value="ECO:0007669"/>
    <property type="project" value="TreeGrafter"/>
</dbReference>
<proteinExistence type="inferred from homology"/>
<dbReference type="GO" id="GO:0005788">
    <property type="term" value="C:endoplasmic reticulum lumen"/>
    <property type="evidence" value="ECO:0007669"/>
    <property type="project" value="UniProtKB-SubCell"/>
</dbReference>
<keyword evidence="7" id="KW-0143">Chaperone</keyword>
<feature type="compositionally biased region" description="Basic and acidic residues" evidence="10">
    <location>
        <begin position="963"/>
        <end position="1000"/>
    </location>
</feature>
<evidence type="ECO:0000256" key="10">
    <source>
        <dbReference type="SAM" id="MobiDB-lite"/>
    </source>
</evidence>
<dbReference type="Gene3D" id="3.30.30.30">
    <property type="match status" value="1"/>
</dbReference>
<feature type="coiled-coil region" evidence="9">
    <location>
        <begin position="690"/>
        <end position="717"/>
    </location>
</feature>
<evidence type="ECO:0000256" key="1">
    <source>
        <dbReference type="ARBA" id="ARBA00004319"/>
    </source>
</evidence>
<dbReference type="Gene3D" id="3.30.420.40">
    <property type="match status" value="2"/>
</dbReference>
<dbReference type="InterPro" id="IPR029048">
    <property type="entry name" value="HSP70_C_sf"/>
</dbReference>
<dbReference type="OrthoDB" id="10262720at2759"/>
<dbReference type="AlphaFoldDB" id="A0A267DVT4"/>
<name>A0A267DVT4_9PLAT</name>
<dbReference type="InterPro" id="IPR013126">
    <property type="entry name" value="Hsp_70_fam"/>
</dbReference>
<reference evidence="12 13" key="1">
    <citation type="submission" date="2017-06" db="EMBL/GenBank/DDBJ databases">
        <title>A platform for efficient transgenesis in Macrostomum lignano, a flatworm model organism for stem cell research.</title>
        <authorList>
            <person name="Berezikov E."/>
        </authorList>
    </citation>
    <scope>NUCLEOTIDE SEQUENCE [LARGE SCALE GENOMIC DNA]</scope>
    <source>
        <strain evidence="12">DV1</strain>
        <tissue evidence="12">Whole organism</tissue>
    </source>
</reference>
<dbReference type="PRINTS" id="PR00301">
    <property type="entry name" value="HEATSHOCK70"/>
</dbReference>
<feature type="compositionally biased region" description="Polar residues" evidence="10">
    <location>
        <begin position="642"/>
        <end position="654"/>
    </location>
</feature>
<evidence type="ECO:0000256" key="3">
    <source>
        <dbReference type="ARBA" id="ARBA00022729"/>
    </source>
</evidence>
<dbReference type="PROSITE" id="PS00329">
    <property type="entry name" value="HSP70_2"/>
    <property type="match status" value="1"/>
</dbReference>
<feature type="chain" id="PRO_5012582805" description="Hypoxia up-regulated protein 1" evidence="11">
    <location>
        <begin position="23"/>
        <end position="1000"/>
    </location>
</feature>
<dbReference type="SUPFAM" id="SSF100934">
    <property type="entry name" value="Heat shock protein 70kD (HSP70), C-terminal subdomain"/>
    <property type="match status" value="1"/>
</dbReference>
<dbReference type="Gene3D" id="1.20.1270.10">
    <property type="match status" value="1"/>
</dbReference>
<accession>A0A267DVT4</accession>
<protein>
    <recommendedName>
        <fullName evidence="8">Hypoxia up-regulated protein 1</fullName>
    </recommendedName>
</protein>
<keyword evidence="3 11" id="KW-0732">Signal</keyword>
<gene>
    <name evidence="12" type="ORF">BOX15_Mlig013664g1</name>
</gene>
<dbReference type="CDD" id="cd10230">
    <property type="entry name" value="ASKHA_NBD_HSP70_HYOU1"/>
    <property type="match status" value="1"/>
</dbReference>
<dbReference type="FunFam" id="3.90.640.10:FF:000004">
    <property type="entry name" value="Heat shock 70 kDa protein 4"/>
    <property type="match status" value="1"/>
</dbReference>
<dbReference type="STRING" id="282301.A0A267DVT4"/>
<dbReference type="Gene3D" id="3.90.640.10">
    <property type="entry name" value="Actin, Chain A, domain 4"/>
    <property type="match status" value="1"/>
</dbReference>
<dbReference type="InterPro" id="IPR029047">
    <property type="entry name" value="HSP70_peptide-bd_sf"/>
</dbReference>
<evidence type="ECO:0000256" key="4">
    <source>
        <dbReference type="ARBA" id="ARBA00022741"/>
    </source>
</evidence>
<evidence type="ECO:0000256" key="5">
    <source>
        <dbReference type="ARBA" id="ARBA00022824"/>
    </source>
</evidence>
<feature type="compositionally biased region" description="Polar residues" evidence="10">
    <location>
        <begin position="626"/>
        <end position="635"/>
    </location>
</feature>
<organism evidence="12 13">
    <name type="scientific">Macrostomum lignano</name>
    <dbReference type="NCBI Taxonomy" id="282301"/>
    <lineage>
        <taxon>Eukaryota</taxon>
        <taxon>Metazoa</taxon>
        <taxon>Spiralia</taxon>
        <taxon>Lophotrochozoa</taxon>
        <taxon>Platyhelminthes</taxon>
        <taxon>Rhabditophora</taxon>
        <taxon>Macrostomorpha</taxon>
        <taxon>Macrostomida</taxon>
        <taxon>Macrostomidae</taxon>
        <taxon>Macrostomum</taxon>
    </lineage>
</organism>
<comment type="subcellular location">
    <subcellularLocation>
        <location evidence="1">Endoplasmic reticulum lumen</location>
    </subcellularLocation>
</comment>
<keyword evidence="9" id="KW-0175">Coiled coil</keyword>
<evidence type="ECO:0000256" key="8">
    <source>
        <dbReference type="ARBA" id="ARBA00040503"/>
    </source>
</evidence>
<feature type="non-terminal residue" evidence="12">
    <location>
        <position position="1"/>
    </location>
</feature>
<evidence type="ECO:0000256" key="9">
    <source>
        <dbReference type="SAM" id="Coils"/>
    </source>
</evidence>
<keyword evidence="4" id="KW-0547">Nucleotide-binding</keyword>
<feature type="compositionally biased region" description="Polar residues" evidence="10">
    <location>
        <begin position="903"/>
        <end position="914"/>
    </location>
</feature>
<feature type="region of interest" description="Disordered" evidence="10">
    <location>
        <begin position="578"/>
        <end position="666"/>
    </location>
</feature>
<evidence type="ECO:0000256" key="11">
    <source>
        <dbReference type="SAM" id="SignalP"/>
    </source>
</evidence>
<comment type="caution">
    <text evidence="12">The sequence shown here is derived from an EMBL/GenBank/DDBJ whole genome shotgun (WGS) entry which is preliminary data.</text>
</comment>
<dbReference type="EMBL" id="NIVC01003105">
    <property type="protein sequence ID" value="PAA53296.1"/>
    <property type="molecule type" value="Genomic_DNA"/>
</dbReference>
<feature type="region of interest" description="Disordered" evidence="10">
    <location>
        <begin position="880"/>
        <end position="1000"/>
    </location>
</feature>